<dbReference type="InterPro" id="IPR014721">
    <property type="entry name" value="Ribsml_uS5_D2-typ_fold_subgr"/>
</dbReference>
<feature type="domain" description="Lon proteolytic" evidence="6">
    <location>
        <begin position="895"/>
        <end position="1088"/>
    </location>
</feature>
<dbReference type="PANTHER" id="PTHR43718">
    <property type="entry name" value="LON PROTEASE"/>
    <property type="match status" value="1"/>
</dbReference>
<dbReference type="SUPFAM" id="SSF54211">
    <property type="entry name" value="Ribosomal protein S5 domain 2-like"/>
    <property type="match status" value="1"/>
</dbReference>
<keyword evidence="3" id="KW-0378">Hydrolase</keyword>
<evidence type="ECO:0000256" key="2">
    <source>
        <dbReference type="ARBA" id="ARBA00022741"/>
    </source>
</evidence>
<dbReference type="Pfam" id="PF00004">
    <property type="entry name" value="AAA"/>
    <property type="match status" value="1"/>
</dbReference>
<reference evidence="7" key="1">
    <citation type="journal article" date="2020" name="Nature">
        <title>Giant virus diversity and host interactions through global metagenomics.</title>
        <authorList>
            <person name="Schulz F."/>
            <person name="Roux S."/>
            <person name="Paez-Espino D."/>
            <person name="Jungbluth S."/>
            <person name="Walsh D.A."/>
            <person name="Denef V.J."/>
            <person name="McMahon K.D."/>
            <person name="Konstantinidis K.T."/>
            <person name="Eloe-Fadrosh E.A."/>
            <person name="Kyrpides N.C."/>
            <person name="Woyke T."/>
        </authorList>
    </citation>
    <scope>NUCLEOTIDE SEQUENCE</scope>
    <source>
        <strain evidence="7">GVMAG-M-3300023174-49</strain>
    </source>
</reference>
<dbReference type="SUPFAM" id="SSF52540">
    <property type="entry name" value="P-loop containing nucleoside triphosphate hydrolases"/>
    <property type="match status" value="1"/>
</dbReference>
<evidence type="ECO:0000256" key="3">
    <source>
        <dbReference type="ARBA" id="ARBA00022801"/>
    </source>
</evidence>
<dbReference type="Gene3D" id="3.40.50.300">
    <property type="entry name" value="P-loop containing nucleotide triphosphate hydrolases"/>
    <property type="match status" value="1"/>
</dbReference>
<dbReference type="InterPro" id="IPR027417">
    <property type="entry name" value="P-loop_NTPase"/>
</dbReference>
<dbReference type="PRINTS" id="PR00830">
    <property type="entry name" value="ENDOLAPTASE"/>
</dbReference>
<dbReference type="GO" id="GO:0006515">
    <property type="term" value="P:protein quality control for misfolded or incompletely synthesized proteins"/>
    <property type="evidence" value="ECO:0007669"/>
    <property type="project" value="TreeGrafter"/>
</dbReference>
<dbReference type="InterPro" id="IPR054594">
    <property type="entry name" value="Lon_lid"/>
</dbReference>
<dbReference type="InterPro" id="IPR020568">
    <property type="entry name" value="Ribosomal_Su5_D2-typ_SF"/>
</dbReference>
<dbReference type="InterPro" id="IPR003959">
    <property type="entry name" value="ATPase_AAA_core"/>
</dbReference>
<evidence type="ECO:0000256" key="1">
    <source>
        <dbReference type="ARBA" id="ARBA00022670"/>
    </source>
</evidence>
<sequence length="1088" mass="124461">MNKSNIKPSVKIKNLFETTNTNEVRKFILEKTIYIQEIIRNTVLSIKKNKQYDIFSNNDATLSINMLSELYIKTTAVISDCTATTQSNDNTTNQEKVIDNLQKIIDKLSLIICGFGTNNIDDLLFISFGTEYTKLKSDNPIIQDKYNLIKKYVHPIGYKTIQWKQNTIKRESTSLCVDKLIDDFIPLETANMFECFEVDYSTRPYHTKVYGIRIIIQNERLKKTLIITGILDDIQIECLTNNYIKVRNEELTSLLSNVITEMDKKIMERVIETLTLKDYLIYGNNDIYKRIISIYSDVNLIKTGKIDITIKTFLDMNCFQRRSILMNLLIYNNDEDIKYICYLLYDLIAVNSSDSVSNNEQILIYDSLPHKIKALFKDSINCTIKYTNDMNQKFDLQRVSIEQQVYLLNANDTIKEKAMAKLKEIKGKSEESGGKAKQYLEGLLKIPFGVYREEPILKNMKIINNQFNKLLYDLSGSLKIDFDMKGFYTNTEILRNTEAIKNILFTTTKSRILQELKTINTIQDINKITLFLKSYNVLTDRIGEKRKKAEKVADLNNFLKNTENHSIIYDLNDTIFSKKQIPKRSKLFSDISTIENLGNSLINNVNNITATLDESIYSHEHAKNQILKIISQWINGEKEGYCFGFEGSPGIGKTSLAKYGLSNCLKDESGNPRPFSFIALGGSTNSSLLEGHGYTYVNSTWGKIVDILMETKCMNPIIYIDELDKVSKTENGKEIIGLLTHLIDSTQNDVFQDRYFSGINIDLSKVLFIFSYNDPENIDKILLDRIHRIKFDNLNTNDKLVISNKYIIPEINKKMGFQNTIEISSDVLENIIDNYTAEPGVRKLKEILFDLYGEINIELLKNNKEYNLPINITDELLEQYLKKYNKISNTLIHASPKIGIMNGLWANILGKGGIIPIQAVFFPTTSFLDLKLTGLQGDVMKESMNVAKSLAWLLTPLEKKQEWIKLFDETKCQGLHIHCPEGAVSKDGPSAGAAITSAIFSLFNNREIKNDIAITGEITLQGNITAIGGLDIKIIGGIKAGVKTFLFPQANEKDFKKFMNKYKDKRILENITFHKVNTIENVFEHIFV</sequence>
<dbReference type="PROSITE" id="PS01046">
    <property type="entry name" value="LON_SER"/>
    <property type="match status" value="1"/>
</dbReference>
<name>A0A6C0DSY0_9ZZZZ</name>
<dbReference type="Pfam" id="PF22667">
    <property type="entry name" value="Lon_lid"/>
    <property type="match status" value="1"/>
</dbReference>
<dbReference type="PROSITE" id="PS51786">
    <property type="entry name" value="LON_PROTEOLYTIC"/>
    <property type="match status" value="1"/>
</dbReference>
<protein>
    <recommendedName>
        <fullName evidence="6">Lon proteolytic domain-containing protein</fullName>
    </recommendedName>
</protein>
<dbReference type="PANTHER" id="PTHR43718:SF2">
    <property type="entry name" value="LON PROTEASE HOMOLOG, MITOCHONDRIAL"/>
    <property type="match status" value="1"/>
</dbReference>
<keyword evidence="1" id="KW-0645">Protease</keyword>
<keyword evidence="4" id="KW-0720">Serine protease</keyword>
<evidence type="ECO:0000256" key="4">
    <source>
        <dbReference type="ARBA" id="ARBA00022825"/>
    </source>
</evidence>
<dbReference type="AlphaFoldDB" id="A0A6C0DSY0"/>
<dbReference type="GO" id="GO:0004176">
    <property type="term" value="F:ATP-dependent peptidase activity"/>
    <property type="evidence" value="ECO:0007669"/>
    <property type="project" value="InterPro"/>
</dbReference>
<dbReference type="GO" id="GO:0004252">
    <property type="term" value="F:serine-type endopeptidase activity"/>
    <property type="evidence" value="ECO:0007669"/>
    <property type="project" value="InterPro"/>
</dbReference>
<dbReference type="GO" id="GO:0016887">
    <property type="term" value="F:ATP hydrolysis activity"/>
    <property type="evidence" value="ECO:0007669"/>
    <property type="project" value="InterPro"/>
</dbReference>
<accession>A0A6C0DSY0</accession>
<dbReference type="Gene3D" id="3.30.230.10">
    <property type="match status" value="1"/>
</dbReference>
<dbReference type="Gene3D" id="1.10.8.60">
    <property type="match status" value="1"/>
</dbReference>
<dbReference type="InterPro" id="IPR008268">
    <property type="entry name" value="Peptidase_S16_AS"/>
</dbReference>
<keyword evidence="5" id="KW-0067">ATP-binding</keyword>
<keyword evidence="2" id="KW-0547">Nucleotide-binding</keyword>
<organism evidence="7">
    <name type="scientific">viral metagenome</name>
    <dbReference type="NCBI Taxonomy" id="1070528"/>
    <lineage>
        <taxon>unclassified sequences</taxon>
        <taxon>metagenomes</taxon>
        <taxon>organismal metagenomes</taxon>
    </lineage>
</organism>
<dbReference type="InterPro" id="IPR008269">
    <property type="entry name" value="Lon_proteolytic"/>
</dbReference>
<dbReference type="Pfam" id="PF05362">
    <property type="entry name" value="Lon_C"/>
    <property type="match status" value="1"/>
</dbReference>
<evidence type="ECO:0000256" key="5">
    <source>
        <dbReference type="ARBA" id="ARBA00022840"/>
    </source>
</evidence>
<dbReference type="EMBL" id="MN739663">
    <property type="protein sequence ID" value="QHT19159.1"/>
    <property type="molecule type" value="Genomic_DNA"/>
</dbReference>
<dbReference type="GO" id="GO:0005524">
    <property type="term" value="F:ATP binding"/>
    <property type="evidence" value="ECO:0007669"/>
    <property type="project" value="UniProtKB-KW"/>
</dbReference>
<proteinExistence type="predicted"/>
<evidence type="ECO:0000313" key="7">
    <source>
        <dbReference type="EMBL" id="QHT19159.1"/>
    </source>
</evidence>
<dbReference type="InterPro" id="IPR027065">
    <property type="entry name" value="Lon_Prtase"/>
</dbReference>
<evidence type="ECO:0000259" key="6">
    <source>
        <dbReference type="PROSITE" id="PS51786"/>
    </source>
</evidence>